<evidence type="ECO:0000256" key="3">
    <source>
        <dbReference type="ARBA" id="ARBA00022912"/>
    </source>
</evidence>
<accession>A0A345BWI5</accession>
<dbReference type="PIRSF" id="PIRSF016557">
    <property type="entry name" value="Caps_synth_CpsB"/>
    <property type="match status" value="1"/>
</dbReference>
<dbReference type="OrthoDB" id="9788539at2"/>
<keyword evidence="7" id="KW-1185">Reference proteome</keyword>
<dbReference type="Gene3D" id="3.20.20.140">
    <property type="entry name" value="Metal-dependent hydrolases"/>
    <property type="match status" value="1"/>
</dbReference>
<evidence type="ECO:0000256" key="5">
    <source>
        <dbReference type="PIRNR" id="PIRNR016557"/>
    </source>
</evidence>
<evidence type="ECO:0000313" key="7">
    <source>
        <dbReference type="Proteomes" id="UP000252100"/>
    </source>
</evidence>
<dbReference type="GO" id="GO:0004725">
    <property type="term" value="F:protein tyrosine phosphatase activity"/>
    <property type="evidence" value="ECO:0007669"/>
    <property type="project" value="UniProtKB-UniRule"/>
</dbReference>
<dbReference type="GO" id="GO:0030145">
    <property type="term" value="F:manganese ion binding"/>
    <property type="evidence" value="ECO:0007669"/>
    <property type="project" value="UniProtKB-UniRule"/>
</dbReference>
<dbReference type="PANTHER" id="PTHR39181:SF1">
    <property type="entry name" value="TYROSINE-PROTEIN PHOSPHATASE YWQE"/>
    <property type="match status" value="1"/>
</dbReference>
<dbReference type="EC" id="3.1.3.48" evidence="5"/>
<evidence type="ECO:0000313" key="6">
    <source>
        <dbReference type="EMBL" id="AXF55316.1"/>
    </source>
</evidence>
<dbReference type="AlphaFoldDB" id="A0A345BWI5"/>
<organism evidence="6 7">
    <name type="scientific">Salicibibacter kimchii</name>
    <dbReference type="NCBI Taxonomy" id="2099786"/>
    <lineage>
        <taxon>Bacteria</taxon>
        <taxon>Bacillati</taxon>
        <taxon>Bacillota</taxon>
        <taxon>Bacilli</taxon>
        <taxon>Bacillales</taxon>
        <taxon>Bacillaceae</taxon>
        <taxon>Salicibibacter</taxon>
    </lineage>
</organism>
<keyword evidence="3 5" id="KW-0904">Protein phosphatase</keyword>
<dbReference type="Pfam" id="PF19567">
    <property type="entry name" value="CpsB_CapC"/>
    <property type="match status" value="1"/>
</dbReference>
<dbReference type="EMBL" id="CP031092">
    <property type="protein sequence ID" value="AXF55316.1"/>
    <property type="molecule type" value="Genomic_DNA"/>
</dbReference>
<dbReference type="SUPFAM" id="SSF89550">
    <property type="entry name" value="PHP domain-like"/>
    <property type="match status" value="1"/>
</dbReference>
<dbReference type="InterPro" id="IPR016667">
    <property type="entry name" value="Caps_polysacc_synth_CpsB/CapC"/>
</dbReference>
<comment type="catalytic activity">
    <reaction evidence="4 5">
        <text>O-phospho-L-tyrosyl-[protein] + H2O = L-tyrosyl-[protein] + phosphate</text>
        <dbReference type="Rhea" id="RHEA:10684"/>
        <dbReference type="Rhea" id="RHEA-COMP:10136"/>
        <dbReference type="Rhea" id="RHEA-COMP:20101"/>
        <dbReference type="ChEBI" id="CHEBI:15377"/>
        <dbReference type="ChEBI" id="CHEBI:43474"/>
        <dbReference type="ChEBI" id="CHEBI:46858"/>
        <dbReference type="ChEBI" id="CHEBI:61978"/>
        <dbReference type="EC" id="3.1.3.48"/>
    </reaction>
</comment>
<dbReference type="Proteomes" id="UP000252100">
    <property type="component" value="Chromosome"/>
</dbReference>
<dbReference type="PANTHER" id="PTHR39181">
    <property type="entry name" value="TYROSINE-PROTEIN PHOSPHATASE YWQE"/>
    <property type="match status" value="1"/>
</dbReference>
<dbReference type="KEGG" id="rue:DT065_04285"/>
<comment type="similarity">
    <text evidence="1 5">Belongs to the metallo-dependent hydrolases superfamily. CpsB/CapC family.</text>
</comment>
<dbReference type="RefSeq" id="WP_114371195.1">
    <property type="nucleotide sequence ID" value="NZ_CP031092.1"/>
</dbReference>
<dbReference type="InterPro" id="IPR016195">
    <property type="entry name" value="Pol/histidinol_Pase-like"/>
</dbReference>
<keyword evidence="2 5" id="KW-0378">Hydrolase</keyword>
<evidence type="ECO:0000256" key="4">
    <source>
        <dbReference type="ARBA" id="ARBA00051722"/>
    </source>
</evidence>
<sequence>MIDIHSHILPGIDDGSPHMQESLTMARQAVDHGITHIIATPHHRNGHFDNEKKDIIAQTQTLNDAIVDARLPIMVHPGQETRVYGEMVEGFRTGELCTLADGGRYLFVELPSDHVPRYTGRLIYHLLQEEVIPVIVHPERNVQILKDAGWLYEMVKGGAITQITAASITGDFGKTIRKFSHQLIEHNLTHFVASDMHTSTKRPNRLRDAYAVLEKQYGTDTVLFFQENAEILMNHQYVMMDEPQRIKKKKVFSLFKR</sequence>
<evidence type="ECO:0000256" key="1">
    <source>
        <dbReference type="ARBA" id="ARBA00005750"/>
    </source>
</evidence>
<gene>
    <name evidence="6" type="ORF">DT065_04285</name>
</gene>
<evidence type="ECO:0000256" key="2">
    <source>
        <dbReference type="ARBA" id="ARBA00022801"/>
    </source>
</evidence>
<reference evidence="6 7" key="1">
    <citation type="journal article" date="2018" name="J. Microbiol.">
        <title>Salicibibacter kimchii gen. nov., sp. nov., a moderately halophilic and alkalitolerant bacterium in the family Bacillaceae, isolated from kimchi.</title>
        <authorList>
            <person name="Jang J.Y."/>
            <person name="Oh Y.J."/>
            <person name="Lim S.K."/>
            <person name="Park H.K."/>
            <person name="Lee C."/>
            <person name="Kim J.Y."/>
            <person name="Lee M.A."/>
            <person name="Choi H.J."/>
        </authorList>
    </citation>
    <scope>NUCLEOTIDE SEQUENCE [LARGE SCALE GENOMIC DNA]</scope>
    <source>
        <strain evidence="6 7">NKC1-1</strain>
    </source>
</reference>
<proteinExistence type="inferred from homology"/>
<protein>
    <recommendedName>
        <fullName evidence="5">Tyrosine-protein phosphatase</fullName>
        <ecNumber evidence="5">3.1.3.48</ecNumber>
    </recommendedName>
</protein>
<name>A0A345BWI5_9BACI</name>